<dbReference type="EMBL" id="CP032416">
    <property type="protein sequence ID" value="AYD39818.1"/>
    <property type="molecule type" value="Genomic_DNA"/>
</dbReference>
<keyword evidence="1" id="KW-0472">Membrane</keyword>
<feature type="transmembrane region" description="Helical" evidence="1">
    <location>
        <begin position="15"/>
        <end position="37"/>
    </location>
</feature>
<dbReference type="KEGG" id="cfer:D4Z93_04510"/>
<proteinExistence type="predicted"/>
<keyword evidence="1" id="KW-0812">Transmembrane</keyword>
<evidence type="ECO:0000313" key="2">
    <source>
        <dbReference type="EMBL" id="AYD39818.1"/>
    </source>
</evidence>
<dbReference type="OrthoDB" id="1649278at2"/>
<name>A0A386H2M4_9CLOT</name>
<sequence length="224" mass="25205">MSTIRNFSINKKIKVYFIIVLIIFIIVTNIYVVNFLISPAIITASEAEIRAQVTEIINSVILKEYTKEFNYDSIIHTEKDRDGNIVMMKADTLRMNKIACDVAIKSQKELKNVGEDGVKIPLGYVLKNNLFAFFGPNITVKMQPVGYIETKYISNFESAGINQTRHKIYVEVSTNMKIIVPLKSENISIKNEVPISETIIVGKVPQTALNLGLDGSGFKLQNQK</sequence>
<keyword evidence="3" id="KW-1185">Reference proteome</keyword>
<organism evidence="2 3">
    <name type="scientific">Clostridium fermenticellae</name>
    <dbReference type="NCBI Taxonomy" id="2068654"/>
    <lineage>
        <taxon>Bacteria</taxon>
        <taxon>Bacillati</taxon>
        <taxon>Bacillota</taxon>
        <taxon>Clostridia</taxon>
        <taxon>Eubacteriales</taxon>
        <taxon>Clostridiaceae</taxon>
        <taxon>Clostridium</taxon>
    </lineage>
</organism>
<protein>
    <submittedName>
        <fullName evidence="2">Sporulation protein YunB</fullName>
    </submittedName>
</protein>
<dbReference type="RefSeq" id="WP_119970763.1">
    <property type="nucleotide sequence ID" value="NZ_CP032416.1"/>
</dbReference>
<reference evidence="2 3" key="1">
    <citation type="journal article" date="2019" name="Int. J. Syst. Evol. Microbiol.">
        <title>Clostridium fermenticellae sp. nov., isolated from the mud in a fermentation cellar for the production of the Chinese liquor, baijiu.</title>
        <authorList>
            <person name="Xu P.X."/>
            <person name="Chai L.J."/>
            <person name="Qiu T."/>
            <person name="Zhang X.J."/>
            <person name="Lu Z.M."/>
            <person name="Xiao C."/>
            <person name="Wang S.T."/>
            <person name="Shen C.H."/>
            <person name="Shi J.S."/>
            <person name="Xu Z.H."/>
        </authorList>
    </citation>
    <scope>NUCLEOTIDE SEQUENCE [LARGE SCALE GENOMIC DNA]</scope>
    <source>
        <strain evidence="2 3">JN500901</strain>
    </source>
</reference>
<gene>
    <name evidence="2" type="primary">yunB</name>
    <name evidence="2" type="ORF">D4Z93_04510</name>
</gene>
<dbReference type="PIRSF" id="PIRSF021383">
    <property type="entry name" value="YunB"/>
    <property type="match status" value="1"/>
</dbReference>
<dbReference type="AlphaFoldDB" id="A0A386H2M4"/>
<evidence type="ECO:0000256" key="1">
    <source>
        <dbReference type="SAM" id="Phobius"/>
    </source>
</evidence>
<dbReference type="InterPro" id="IPR014197">
    <property type="entry name" value="Sporulation_prot_YunB"/>
</dbReference>
<keyword evidence="1" id="KW-1133">Transmembrane helix</keyword>
<accession>A0A386H2M4</accession>
<evidence type="ECO:0000313" key="3">
    <source>
        <dbReference type="Proteomes" id="UP000266301"/>
    </source>
</evidence>
<dbReference type="Proteomes" id="UP000266301">
    <property type="component" value="Chromosome"/>
</dbReference>
<dbReference type="Pfam" id="PF09560">
    <property type="entry name" value="Spore_YunB"/>
    <property type="match status" value="1"/>
</dbReference>
<dbReference type="NCBIfam" id="TIGR02832">
    <property type="entry name" value="spo_yunB"/>
    <property type="match status" value="1"/>
</dbReference>